<proteinExistence type="predicted"/>
<dbReference type="AlphaFoldDB" id="A0A7S0DIA3"/>
<organism evidence="2">
    <name type="scientific">Amorphochlora amoebiformis</name>
    <dbReference type="NCBI Taxonomy" id="1561963"/>
    <lineage>
        <taxon>Eukaryota</taxon>
        <taxon>Sar</taxon>
        <taxon>Rhizaria</taxon>
        <taxon>Cercozoa</taxon>
        <taxon>Chlorarachniophyceae</taxon>
        <taxon>Amorphochlora</taxon>
    </lineage>
</organism>
<gene>
    <name evidence="2" type="ORF">LAMO00422_LOCUS14669</name>
</gene>
<evidence type="ECO:0000313" key="2">
    <source>
        <dbReference type="EMBL" id="CAD8455724.1"/>
    </source>
</evidence>
<evidence type="ECO:0000256" key="1">
    <source>
        <dbReference type="SAM" id="SignalP"/>
    </source>
</evidence>
<dbReference type="EMBL" id="HBEM01021454">
    <property type="protein sequence ID" value="CAD8455724.1"/>
    <property type="molecule type" value="Transcribed_RNA"/>
</dbReference>
<protein>
    <submittedName>
        <fullName evidence="2">Uncharacterized protein</fullName>
    </submittedName>
</protein>
<sequence>MYHSILFVTVISLTSTYATPSRSILAGNRIVGPMAKNSGFFRSRKILGGSRRLELRAEKKASEKAVDPQKAVEALGEIAGKIQEYTDKSSTWTEEDRAQWKSEYETLVQTIAVPALSFTSANLLTSTGVFFAILSALKYSGKGFEDIVTLAGGLPLLGDPLQNLLQNVDSSLGNVAIALLAVDILAPLTIPIAAGLTPLVGTWYKTRLESILDNLA</sequence>
<feature type="chain" id="PRO_5030615325" evidence="1">
    <location>
        <begin position="19"/>
        <end position="216"/>
    </location>
</feature>
<accession>A0A7S0DIA3</accession>
<name>A0A7S0DIA3_9EUKA</name>
<keyword evidence="1" id="KW-0732">Signal</keyword>
<feature type="signal peptide" evidence="1">
    <location>
        <begin position="1"/>
        <end position="18"/>
    </location>
</feature>
<reference evidence="2" key="1">
    <citation type="submission" date="2021-01" db="EMBL/GenBank/DDBJ databases">
        <authorList>
            <person name="Corre E."/>
            <person name="Pelletier E."/>
            <person name="Niang G."/>
            <person name="Scheremetjew M."/>
            <person name="Finn R."/>
            <person name="Kale V."/>
            <person name="Holt S."/>
            <person name="Cochrane G."/>
            <person name="Meng A."/>
            <person name="Brown T."/>
            <person name="Cohen L."/>
        </authorList>
    </citation>
    <scope>NUCLEOTIDE SEQUENCE</scope>
    <source>
        <strain evidence="2">CCMP2058</strain>
    </source>
</reference>